<comment type="caution">
    <text evidence="2">The sequence shown here is derived from an EMBL/GenBank/DDBJ whole genome shotgun (WGS) entry which is preliminary data.</text>
</comment>
<proteinExistence type="predicted"/>
<evidence type="ECO:0000313" key="2">
    <source>
        <dbReference type="EMBL" id="KAK3054400.1"/>
    </source>
</evidence>
<sequence length="253" mass="28272">MAAPKKRKLDDGQSDDCIEPAVLLSSENKRPRQLTDSSTSEGSKDLDSSDSRLMKLPSELRNEIYELVQLQPDSSIYIGCTPVDGDNRTLCYRPSGSWEEPGLLRTSKQIRRETMPVYYLCNEIYVVRSCDSINRLRRWLHCLAGQMGGYYPTFTVELRNTALFRGDAYLPLAKLAYDSTSVVADGPKGPLAKARLTLRPDSWGYKPLGQALHDLVELNVQAKARGASYEELETGYRGLGIERGKAIGMASLW</sequence>
<dbReference type="InterPro" id="IPR038883">
    <property type="entry name" value="AN11006-like"/>
</dbReference>
<protein>
    <submittedName>
        <fullName evidence="2">Uncharacterized protein</fullName>
    </submittedName>
</protein>
<dbReference type="PANTHER" id="PTHR42085">
    <property type="entry name" value="F-BOX DOMAIN-CONTAINING PROTEIN"/>
    <property type="match status" value="1"/>
</dbReference>
<accession>A0AAJ0DI95</accession>
<evidence type="ECO:0000313" key="3">
    <source>
        <dbReference type="Proteomes" id="UP001271007"/>
    </source>
</evidence>
<reference evidence="2" key="1">
    <citation type="submission" date="2023-04" db="EMBL/GenBank/DDBJ databases">
        <title>Black Yeasts Isolated from many extreme environments.</title>
        <authorList>
            <person name="Coleine C."/>
            <person name="Stajich J.E."/>
            <person name="Selbmann L."/>
        </authorList>
    </citation>
    <scope>NUCLEOTIDE SEQUENCE</scope>
    <source>
        <strain evidence="2">CCFEE 5312</strain>
    </source>
</reference>
<gene>
    <name evidence="2" type="ORF">LTR09_004668</name>
</gene>
<dbReference type="PANTHER" id="PTHR42085:SF1">
    <property type="entry name" value="F-BOX DOMAIN-CONTAINING PROTEIN"/>
    <property type="match status" value="1"/>
</dbReference>
<organism evidence="2 3">
    <name type="scientific">Extremus antarcticus</name>
    <dbReference type="NCBI Taxonomy" id="702011"/>
    <lineage>
        <taxon>Eukaryota</taxon>
        <taxon>Fungi</taxon>
        <taxon>Dikarya</taxon>
        <taxon>Ascomycota</taxon>
        <taxon>Pezizomycotina</taxon>
        <taxon>Dothideomycetes</taxon>
        <taxon>Dothideomycetidae</taxon>
        <taxon>Mycosphaerellales</taxon>
        <taxon>Extremaceae</taxon>
        <taxon>Extremus</taxon>
    </lineage>
</organism>
<feature type="compositionally biased region" description="Basic and acidic residues" evidence="1">
    <location>
        <begin position="42"/>
        <end position="52"/>
    </location>
</feature>
<feature type="region of interest" description="Disordered" evidence="1">
    <location>
        <begin position="1"/>
        <end position="52"/>
    </location>
</feature>
<dbReference type="EMBL" id="JAWDJX010000012">
    <property type="protein sequence ID" value="KAK3054400.1"/>
    <property type="molecule type" value="Genomic_DNA"/>
</dbReference>
<keyword evidence="3" id="KW-1185">Reference proteome</keyword>
<dbReference type="Proteomes" id="UP001271007">
    <property type="component" value="Unassembled WGS sequence"/>
</dbReference>
<dbReference type="AlphaFoldDB" id="A0AAJ0DI95"/>
<name>A0AAJ0DI95_9PEZI</name>
<evidence type="ECO:0000256" key="1">
    <source>
        <dbReference type="SAM" id="MobiDB-lite"/>
    </source>
</evidence>